<dbReference type="SUPFAM" id="SSF46565">
    <property type="entry name" value="Chaperone J-domain"/>
    <property type="match status" value="1"/>
</dbReference>
<feature type="domain" description="J" evidence="7">
    <location>
        <begin position="10"/>
        <end position="75"/>
    </location>
</feature>
<dbReference type="STRING" id="1255658.FM114_08865"/>
<dbReference type="InterPro" id="IPR002939">
    <property type="entry name" value="DnaJ_C"/>
</dbReference>
<dbReference type="Proteomes" id="UP000188342">
    <property type="component" value="Unassembled WGS sequence"/>
</dbReference>
<dbReference type="InterPro" id="IPR012724">
    <property type="entry name" value="DnaJ"/>
</dbReference>
<evidence type="ECO:0000313" key="8">
    <source>
        <dbReference type="EMBL" id="SJN34171.1"/>
    </source>
</evidence>
<dbReference type="GO" id="GO:0009408">
    <property type="term" value="P:response to heat"/>
    <property type="evidence" value="ECO:0007669"/>
    <property type="project" value="InterPro"/>
</dbReference>
<proteinExistence type="inferred from homology"/>
<dbReference type="PROSITE" id="PS50076">
    <property type="entry name" value="DNAJ_2"/>
    <property type="match status" value="1"/>
</dbReference>
<evidence type="ECO:0000256" key="4">
    <source>
        <dbReference type="ARBA" id="ARBA00023186"/>
    </source>
</evidence>
<feature type="compositionally biased region" description="Basic and acidic residues" evidence="6">
    <location>
        <begin position="35"/>
        <end position="56"/>
    </location>
</feature>
<dbReference type="GO" id="GO:0005737">
    <property type="term" value="C:cytoplasm"/>
    <property type="evidence" value="ECO:0007669"/>
    <property type="project" value="UniProtKB-SubCell"/>
</dbReference>
<evidence type="ECO:0000256" key="5">
    <source>
        <dbReference type="HAMAP-Rule" id="MF_01152"/>
    </source>
</evidence>
<dbReference type="SUPFAM" id="SSF49493">
    <property type="entry name" value="HSP40/DnaJ peptide-binding domain"/>
    <property type="match status" value="2"/>
</dbReference>
<dbReference type="AlphaFoldDB" id="A0A1R4JPH9"/>
<comment type="subunit">
    <text evidence="5">Homodimer.</text>
</comment>
<dbReference type="SUPFAM" id="SSF57938">
    <property type="entry name" value="DnaJ/Hsp40 cysteine-rich domain"/>
    <property type="match status" value="1"/>
</dbReference>
<comment type="caution">
    <text evidence="5">Lacks conserved residue(s) required for the propagation of feature annotation.</text>
</comment>
<comment type="similarity">
    <text evidence="5">Belongs to the DnaJ family.</text>
</comment>
<dbReference type="CDD" id="cd06257">
    <property type="entry name" value="DnaJ"/>
    <property type="match status" value="1"/>
</dbReference>
<dbReference type="InterPro" id="IPR036869">
    <property type="entry name" value="J_dom_sf"/>
</dbReference>
<keyword evidence="3 5" id="KW-0346">Stress response</keyword>
<reference evidence="8 9" key="1">
    <citation type="submission" date="2017-02" db="EMBL/GenBank/DDBJ databases">
        <authorList>
            <person name="Peterson S.W."/>
        </authorList>
    </citation>
    <scope>NUCLEOTIDE SEQUENCE [LARGE SCALE GENOMIC DNA]</scope>
    <source>
        <strain evidence="8 9">LSP_Lj1</strain>
    </source>
</reference>
<comment type="domain">
    <text evidence="5">The J domain is necessary and sufficient to stimulate DnaK ATPase activity. Zinc center 1 plays an important role in the autonomous, DnaK-independent chaperone activity of DnaJ. Zinc center 2 is essential for interaction with DnaK and for DnaJ activity.</text>
</comment>
<dbReference type="InterPro" id="IPR008971">
    <property type="entry name" value="HSP40/DnaJ_pept-bd"/>
</dbReference>
<keyword evidence="4 5" id="KW-0143">Chaperone</keyword>
<dbReference type="CDD" id="cd10747">
    <property type="entry name" value="DnaJ_C"/>
    <property type="match status" value="1"/>
</dbReference>
<evidence type="ECO:0000256" key="1">
    <source>
        <dbReference type="ARBA" id="ARBA00022490"/>
    </source>
</evidence>
<comment type="function">
    <text evidence="5">Participates actively in the response to hyperosmotic and heat shock by preventing the aggregation of stress-denatured proteins and by disaggregating proteins, also in an autonomous, DnaK-independent fashion. Unfolded proteins bind initially to DnaJ; upon interaction with the DnaJ-bound protein, DnaK hydrolyzes its bound ATP, resulting in the formation of a stable complex. GrpE releases ADP from DnaK; ATP binding to DnaK triggers the release of the substrate protein, thus completing the reaction cycle. Several rounds of ATP-dependent interactions between DnaJ, DnaK and GrpE are required for fully efficient folding. Also involved, together with DnaK and GrpE, in the DNA replication of plasmids through activation of initiation proteins.</text>
</comment>
<dbReference type="GO" id="GO:0042026">
    <property type="term" value="P:protein refolding"/>
    <property type="evidence" value="ECO:0007669"/>
    <property type="project" value="TreeGrafter"/>
</dbReference>
<protein>
    <recommendedName>
        <fullName evidence="5">Chaperone protein DnaJ</fullName>
    </recommendedName>
</protein>
<feature type="region of interest" description="Disordered" evidence="6">
    <location>
        <begin position="35"/>
        <end position="67"/>
    </location>
</feature>
<dbReference type="EMBL" id="FUKQ01000034">
    <property type="protein sequence ID" value="SJN34171.1"/>
    <property type="molecule type" value="Genomic_DNA"/>
</dbReference>
<keyword evidence="1 5" id="KW-0963">Cytoplasm</keyword>
<dbReference type="PANTHER" id="PTHR43096:SF54">
    <property type="entry name" value="CHAPERONE PROTEIN DNAJ 1"/>
    <property type="match status" value="1"/>
</dbReference>
<dbReference type="Pfam" id="PF00226">
    <property type="entry name" value="DnaJ"/>
    <property type="match status" value="1"/>
</dbReference>
<evidence type="ECO:0000313" key="9">
    <source>
        <dbReference type="Proteomes" id="UP000188342"/>
    </source>
</evidence>
<dbReference type="GO" id="GO:0051082">
    <property type="term" value="F:unfolded protein binding"/>
    <property type="evidence" value="ECO:0007669"/>
    <property type="project" value="UniProtKB-UniRule"/>
</dbReference>
<sequence>MSAQDWVDKDFYKVLGVSKDASDKDIKKAFRKLARENHPDQHPGDAAAEARFKEVSEANSVLSNPDSRRDYDEIREMVANGGFGYGPGAGQYGAGFSGAGGQYGQGGGGPFTYSYSTGGSAEDLFGQGGGYEDILGGLFGQGGGFGGRRPQGPRQGADIEGEVTIGFEEAVAGTMVSMQLASQVPCTACGGAGITSGNPPQVCGSCGGTARVLQSRTMKVRIPPGVDDGQTIRIKGKGSPGVNGGPAGDLLVRVHVTPHRLFGRKGRDLTLDVPVTVDELILGADIEVPTLEGGRVKVRVAECTPNGRTLRVRGKGVKTKAGTGDLLVTLQVQMPSSVNDQAKQAIRDFARAMGETNPRASILGRE</sequence>
<dbReference type="Pfam" id="PF01556">
    <property type="entry name" value="DnaJ_C"/>
    <property type="match status" value="1"/>
</dbReference>
<name>A0A1R4JPH9_9ACTN</name>
<dbReference type="FunFam" id="2.60.260.20:FF:000013">
    <property type="entry name" value="DnaJ subfamily B member 11"/>
    <property type="match status" value="1"/>
</dbReference>
<keyword evidence="5" id="KW-0677">Repeat</keyword>
<dbReference type="Gene3D" id="1.10.287.110">
    <property type="entry name" value="DnaJ domain"/>
    <property type="match status" value="1"/>
</dbReference>
<dbReference type="OrthoDB" id="9779889at2"/>
<dbReference type="InterPro" id="IPR036410">
    <property type="entry name" value="HSP_DnaJ_Cys-rich_dom_sf"/>
</dbReference>
<gene>
    <name evidence="5" type="primary">dnaJ</name>
    <name evidence="8" type="ORF">FM114_08865</name>
</gene>
<keyword evidence="9" id="KW-1185">Reference proteome</keyword>
<evidence type="ECO:0000256" key="2">
    <source>
        <dbReference type="ARBA" id="ARBA00022705"/>
    </source>
</evidence>
<keyword evidence="2 5" id="KW-0235">DNA replication</keyword>
<dbReference type="HAMAP" id="MF_01152">
    <property type="entry name" value="DnaJ"/>
    <property type="match status" value="1"/>
</dbReference>
<dbReference type="PRINTS" id="PR00625">
    <property type="entry name" value="JDOMAIN"/>
</dbReference>
<dbReference type="PROSITE" id="PS00636">
    <property type="entry name" value="DNAJ_1"/>
    <property type="match status" value="1"/>
</dbReference>
<comment type="subcellular location">
    <subcellularLocation>
        <location evidence="5">Cytoplasm</location>
    </subcellularLocation>
</comment>
<dbReference type="GO" id="GO:0006260">
    <property type="term" value="P:DNA replication"/>
    <property type="evidence" value="ECO:0007669"/>
    <property type="project" value="UniProtKB-KW"/>
</dbReference>
<dbReference type="RefSeq" id="WP_094764809.1">
    <property type="nucleotide sequence ID" value="NZ_FUKQ01000034.1"/>
</dbReference>
<evidence type="ECO:0000256" key="3">
    <source>
        <dbReference type="ARBA" id="ARBA00023016"/>
    </source>
</evidence>
<dbReference type="PANTHER" id="PTHR43096">
    <property type="entry name" value="DNAJ HOMOLOG 1, MITOCHONDRIAL-RELATED"/>
    <property type="match status" value="1"/>
</dbReference>
<dbReference type="GO" id="GO:0005524">
    <property type="term" value="F:ATP binding"/>
    <property type="evidence" value="ECO:0007669"/>
    <property type="project" value="InterPro"/>
</dbReference>
<dbReference type="InterPro" id="IPR018253">
    <property type="entry name" value="DnaJ_domain_CS"/>
</dbReference>
<evidence type="ECO:0000259" key="7">
    <source>
        <dbReference type="PROSITE" id="PS50076"/>
    </source>
</evidence>
<dbReference type="InterPro" id="IPR001623">
    <property type="entry name" value="DnaJ_domain"/>
</dbReference>
<organism evidence="8 9">
    <name type="scientific">Luteococcus japonicus LSP_Lj1</name>
    <dbReference type="NCBI Taxonomy" id="1255658"/>
    <lineage>
        <taxon>Bacteria</taxon>
        <taxon>Bacillati</taxon>
        <taxon>Actinomycetota</taxon>
        <taxon>Actinomycetes</taxon>
        <taxon>Propionibacteriales</taxon>
        <taxon>Propionibacteriaceae</taxon>
        <taxon>Luteococcus</taxon>
    </lineage>
</organism>
<dbReference type="Gene3D" id="2.60.260.20">
    <property type="entry name" value="Urease metallochaperone UreE, N-terminal domain"/>
    <property type="match status" value="2"/>
</dbReference>
<evidence type="ECO:0000256" key="6">
    <source>
        <dbReference type="SAM" id="MobiDB-lite"/>
    </source>
</evidence>
<dbReference type="SMART" id="SM00271">
    <property type="entry name" value="DnaJ"/>
    <property type="match status" value="1"/>
</dbReference>
<accession>A0A1R4JPH9</accession>